<dbReference type="PIRSF" id="PIRSF029477">
    <property type="entry name" value="UCP029477"/>
    <property type="match status" value="1"/>
</dbReference>
<dbReference type="InterPro" id="IPR019052">
    <property type="entry name" value="DUF2383"/>
</dbReference>
<dbReference type="Pfam" id="PF09537">
    <property type="entry name" value="DUF2383"/>
    <property type="match status" value="1"/>
</dbReference>
<gene>
    <name evidence="2" type="ORF">DFP86_10277</name>
</gene>
<sequence>MQNQALVEVLNDLIEVCKDGEYSFTQSANQALADELKAVLHRRAADYRVAAHALQDLVRIHGGRAYTGGTLSGALYRAWVGGRSILLGQSEDRVILQERERGEAKAKEKYAQALMLPLPDSVQLIVQRQYEGLLENYVDIATLCDRYRSRAES</sequence>
<evidence type="ECO:0000313" key="2">
    <source>
        <dbReference type="EMBL" id="TDR81967.1"/>
    </source>
</evidence>
<reference evidence="2 3" key="1">
    <citation type="submission" date="2019-03" db="EMBL/GenBank/DDBJ databases">
        <title>Genomic Encyclopedia of Type Strains, Phase III (KMG-III): the genomes of soil and plant-associated and newly described type strains.</title>
        <authorList>
            <person name="Whitman W."/>
        </authorList>
    </citation>
    <scope>NUCLEOTIDE SEQUENCE [LARGE SCALE GENOMIC DNA]</scope>
    <source>
        <strain evidence="2 3">CECT 8976</strain>
    </source>
</reference>
<protein>
    <submittedName>
        <fullName evidence="2">Uncharacterized protein (TIGR02284 family)</fullName>
    </submittedName>
</protein>
<evidence type="ECO:0000259" key="1">
    <source>
        <dbReference type="Pfam" id="PF09537"/>
    </source>
</evidence>
<dbReference type="RefSeq" id="WP_133678408.1">
    <property type="nucleotide sequence ID" value="NZ_SNZP01000002.1"/>
</dbReference>
<accession>A0A4R7BE76</accession>
<name>A0A4R7BE76_9NEIS</name>
<dbReference type="Gene3D" id="1.20.1260.10">
    <property type="match status" value="1"/>
</dbReference>
<evidence type="ECO:0000313" key="3">
    <source>
        <dbReference type="Proteomes" id="UP000295611"/>
    </source>
</evidence>
<dbReference type="EMBL" id="SNZP01000002">
    <property type="protein sequence ID" value="TDR81967.1"/>
    <property type="molecule type" value="Genomic_DNA"/>
</dbReference>
<dbReference type="NCBIfam" id="TIGR02284">
    <property type="entry name" value="PA2169 family four-helix-bundle protein"/>
    <property type="match status" value="1"/>
</dbReference>
<feature type="domain" description="DUF2383" evidence="1">
    <location>
        <begin position="7"/>
        <end position="115"/>
    </location>
</feature>
<comment type="caution">
    <text evidence="2">The sequence shown here is derived from an EMBL/GenBank/DDBJ whole genome shotgun (WGS) entry which is preliminary data.</text>
</comment>
<dbReference type="AlphaFoldDB" id="A0A4R7BE76"/>
<proteinExistence type="predicted"/>
<dbReference type="OrthoDB" id="282393at2"/>
<dbReference type="InterPro" id="IPR016920">
    <property type="entry name" value="UCP029477"/>
</dbReference>
<organism evidence="2 3">
    <name type="scientific">Paludibacterium purpuratum</name>
    <dbReference type="NCBI Taxonomy" id="1144873"/>
    <lineage>
        <taxon>Bacteria</taxon>
        <taxon>Pseudomonadati</taxon>
        <taxon>Pseudomonadota</taxon>
        <taxon>Betaproteobacteria</taxon>
        <taxon>Neisseriales</taxon>
        <taxon>Chromobacteriaceae</taxon>
        <taxon>Paludibacterium</taxon>
    </lineage>
</organism>
<dbReference type="InterPro" id="IPR012347">
    <property type="entry name" value="Ferritin-like"/>
</dbReference>
<dbReference type="Proteomes" id="UP000295611">
    <property type="component" value="Unassembled WGS sequence"/>
</dbReference>
<keyword evidence="3" id="KW-1185">Reference proteome</keyword>
<dbReference type="InterPro" id="IPR011971">
    <property type="entry name" value="CHP02284"/>
</dbReference>